<evidence type="ECO:0000313" key="13">
    <source>
        <dbReference type="Proteomes" id="UP000036681"/>
    </source>
</evidence>
<feature type="transmembrane region" description="Helical" evidence="12">
    <location>
        <begin position="949"/>
        <end position="969"/>
    </location>
</feature>
<evidence type="ECO:0000256" key="9">
    <source>
        <dbReference type="ARBA" id="ARBA00023136"/>
    </source>
</evidence>
<evidence type="ECO:0000256" key="6">
    <source>
        <dbReference type="ARBA" id="ARBA00022692"/>
    </source>
</evidence>
<dbReference type="InterPro" id="IPR002591">
    <property type="entry name" value="Phosphodiest/P_Trfase"/>
</dbReference>
<dbReference type="InterPro" id="IPR039524">
    <property type="entry name" value="PIGO/GPI13"/>
</dbReference>
<feature type="transmembrane region" description="Helical" evidence="12">
    <location>
        <begin position="833"/>
        <end position="857"/>
    </location>
</feature>
<evidence type="ECO:0000256" key="8">
    <source>
        <dbReference type="ARBA" id="ARBA00022989"/>
    </source>
</evidence>
<dbReference type="Proteomes" id="UP000036681">
    <property type="component" value="Unplaced"/>
</dbReference>
<keyword evidence="9 12" id="KW-0472">Membrane</keyword>
<evidence type="ECO:0000256" key="7">
    <source>
        <dbReference type="ARBA" id="ARBA00022824"/>
    </source>
</evidence>
<dbReference type="GO" id="GO:0006506">
    <property type="term" value="P:GPI anchor biosynthetic process"/>
    <property type="evidence" value="ECO:0007669"/>
    <property type="project" value="UniProtKB-KW"/>
</dbReference>
<evidence type="ECO:0000256" key="12">
    <source>
        <dbReference type="SAM" id="Phobius"/>
    </source>
</evidence>
<keyword evidence="7" id="KW-0256">Endoplasmic reticulum</keyword>
<feature type="transmembrane region" description="Helical" evidence="12">
    <location>
        <begin position="553"/>
        <end position="572"/>
    </location>
</feature>
<dbReference type="AlphaFoldDB" id="A0A9J2P888"/>
<dbReference type="Gene3D" id="3.40.720.10">
    <property type="entry name" value="Alkaline Phosphatase, subunit A"/>
    <property type="match status" value="1"/>
</dbReference>
<feature type="transmembrane region" description="Helical" evidence="12">
    <location>
        <begin position="864"/>
        <end position="881"/>
    </location>
</feature>
<organism evidence="13 14">
    <name type="scientific">Ascaris lumbricoides</name>
    <name type="common">Giant roundworm</name>
    <dbReference type="NCBI Taxonomy" id="6252"/>
    <lineage>
        <taxon>Eukaryota</taxon>
        <taxon>Metazoa</taxon>
        <taxon>Ecdysozoa</taxon>
        <taxon>Nematoda</taxon>
        <taxon>Chromadorea</taxon>
        <taxon>Rhabditida</taxon>
        <taxon>Spirurina</taxon>
        <taxon>Ascaridomorpha</taxon>
        <taxon>Ascaridoidea</taxon>
        <taxon>Ascarididae</taxon>
        <taxon>Ascaris</taxon>
    </lineage>
</organism>
<feature type="transmembrane region" description="Helical" evidence="12">
    <location>
        <begin position="130"/>
        <end position="151"/>
    </location>
</feature>
<keyword evidence="13" id="KW-1185">Reference proteome</keyword>
<comment type="subcellular location">
    <subcellularLocation>
        <location evidence="1">Endoplasmic reticulum membrane</location>
        <topology evidence="1">Multi-pass membrane protein</topology>
    </subcellularLocation>
</comment>
<keyword evidence="8 12" id="KW-1133">Transmembrane helix</keyword>
<dbReference type="SUPFAM" id="SSF53649">
    <property type="entry name" value="Alkaline phosphatase-like"/>
    <property type="match status" value="1"/>
</dbReference>
<keyword evidence="6 12" id="KW-0812">Transmembrane</keyword>
<feature type="region of interest" description="Disordered" evidence="11">
    <location>
        <begin position="51"/>
        <end position="83"/>
    </location>
</feature>
<evidence type="ECO:0000256" key="2">
    <source>
        <dbReference type="ARBA" id="ARBA00004687"/>
    </source>
</evidence>
<evidence type="ECO:0000256" key="1">
    <source>
        <dbReference type="ARBA" id="ARBA00004477"/>
    </source>
</evidence>
<evidence type="ECO:0000313" key="14">
    <source>
        <dbReference type="WBParaSite" id="ALUE_0000610501-mRNA-1"/>
    </source>
</evidence>
<feature type="region of interest" description="Disordered" evidence="11">
    <location>
        <begin position="1"/>
        <end position="24"/>
    </location>
</feature>
<feature type="transmembrane region" description="Helical" evidence="12">
    <location>
        <begin position="726"/>
        <end position="744"/>
    </location>
</feature>
<dbReference type="Pfam" id="PF01663">
    <property type="entry name" value="Phosphodiest"/>
    <property type="match status" value="1"/>
</dbReference>
<feature type="transmembrane region" description="Helical" evidence="12">
    <location>
        <begin position="917"/>
        <end position="937"/>
    </location>
</feature>
<evidence type="ECO:0000256" key="4">
    <source>
        <dbReference type="ARBA" id="ARBA00022502"/>
    </source>
</evidence>
<evidence type="ECO:0000256" key="3">
    <source>
        <dbReference type="ARBA" id="ARBA00008695"/>
    </source>
</evidence>
<feature type="transmembrane region" description="Helical" evidence="12">
    <location>
        <begin position="756"/>
        <end position="775"/>
    </location>
</feature>
<name>A0A9J2P888_ASCLU</name>
<comment type="pathway">
    <text evidence="2">Glycolipid biosynthesis; glycosylphosphatidylinositol-anchor biosynthesis.</text>
</comment>
<dbReference type="PANTHER" id="PTHR23071:SF1">
    <property type="entry name" value="GPI ETHANOLAMINE PHOSPHATE TRANSFERASE 3"/>
    <property type="match status" value="1"/>
</dbReference>
<evidence type="ECO:0000256" key="11">
    <source>
        <dbReference type="SAM" id="MobiDB-lite"/>
    </source>
</evidence>
<feature type="transmembrane region" description="Helical" evidence="12">
    <location>
        <begin position="989"/>
        <end position="1011"/>
    </location>
</feature>
<feature type="compositionally biased region" description="Polar residues" evidence="11">
    <location>
        <begin position="1"/>
        <end position="18"/>
    </location>
</feature>
<keyword evidence="10" id="KW-0325">Glycoprotein</keyword>
<evidence type="ECO:0000256" key="10">
    <source>
        <dbReference type="ARBA" id="ARBA00023180"/>
    </source>
</evidence>
<dbReference type="GO" id="GO:0051377">
    <property type="term" value="F:mannose-ethanolamine phosphotransferase activity"/>
    <property type="evidence" value="ECO:0007669"/>
    <property type="project" value="InterPro"/>
</dbReference>
<proteinExistence type="inferred from homology"/>
<dbReference type="WBParaSite" id="ALUE_0000610501-mRNA-1">
    <property type="protein sequence ID" value="ALUE_0000610501-mRNA-1"/>
    <property type="gene ID" value="ALUE_0000610501"/>
</dbReference>
<dbReference type="CDD" id="cd16023">
    <property type="entry name" value="GPI_EPT_3"/>
    <property type="match status" value="1"/>
</dbReference>
<protein>
    <submittedName>
        <fullName evidence="14">GPI ethanolamine phosphate transferase 3</fullName>
    </submittedName>
</protein>
<comment type="similarity">
    <text evidence="3">Belongs to the PIGG/PIGN/PIGO family. PIGO subfamily.</text>
</comment>
<reference evidence="14" key="1">
    <citation type="submission" date="2023-03" db="UniProtKB">
        <authorList>
            <consortium name="WormBaseParasite"/>
        </authorList>
    </citation>
    <scope>IDENTIFICATION</scope>
</reference>
<feature type="transmembrane region" description="Helical" evidence="12">
    <location>
        <begin position="525"/>
        <end position="546"/>
    </location>
</feature>
<sequence length="1019" mass="114544">MKKNNSAGGCKRQSSSLGKRTLRPRLEYKEEEGFVESEVKKALLESIYEQRKRDRRKELEEKEKEKKEEEKRKRQRKEEKKDPNWLPSTRDFVRFISLNYTNVSDRYLLEDIDDLPADLRQFHSLPLEHIPAHFVNIVLLSLCFIIALLLFQHGFLLKRHEVQTRSSCSDVTVTRSACWLPARYQRAIILLVDALRYDFVAPQSSSSSQTLFGGRLPSVTRLLRENNESAVLMHFIADPPTTTMQRLKALTTGSLPTFIDVGSNFASTAIVEDNWVEQIVSSGRNITFLGDDTWISLFPSQFHRHFDMPSFDVNDLNSVDEMIIGHIFEELSRSDWNVLIAHFLGVDHCGHKYGPNHEEMARRLAFIDDLIRNVTEILDEQTVLIVMGDHGMTETGDHGGDTGLETDAALFIYSRKRLLFSAPPKSISQIDLVPTLSVLLDSPIPFSNVGVLVDCFIAPELLEWAKSSNAWQMVRYAQSVVVEMPHIEPLLRVFDSNPDNVTNQQETMRQIQAIFRASWTNFNVAFMRVGILSFLDTLLTTLNAFFSKSGVSLGSLVFRSGVLFVQCSAYLVADDERYIAVLDALLSVSLIWRAVTSLSAMLALNFSVFRILTVLMLVAHALSYFSNSYIVFESISVRFLAQSAFAVAVLHSACAREWSPRKSLSSLVTLIEHRIGVRRVLLMFVVLTLLRGGVIWERCREEQQNACIATQFSVPLTRLPFGAGKVIRFVFGVSILCISSLMTYRMQRERSPEMVASSLIFPATVATVAVWTAQWLPDKSATQFASFSLIAAQIVYVLTSVRIVMTSVRAFQCASLNAFVGCALAFMDTLSSALVLLLGDALAMSFFCITLIIYIVLQLVHDEYQMMVVLTLLSSHGFFALSHQATFSTIPWQAAFIGVPGNFAFQSVPAALVGAHLFASYIITVAALPFSLTYFGIAVQSRNALAHRSYMLLMFSALSVLCTCMAAVLHRRHLMVWKIFAPKFIFESISFCVVCSFVVITNLIFCSLNSLTVSLPLHK</sequence>
<evidence type="ECO:0000256" key="5">
    <source>
        <dbReference type="ARBA" id="ARBA00022679"/>
    </source>
</evidence>
<accession>A0A9J2P888</accession>
<dbReference type="InterPro" id="IPR037675">
    <property type="entry name" value="PIG-O_N"/>
</dbReference>
<feature type="transmembrane region" description="Helical" evidence="12">
    <location>
        <begin position="578"/>
        <end position="595"/>
    </location>
</feature>
<keyword evidence="5" id="KW-0808">Transferase</keyword>
<keyword evidence="4" id="KW-0337">GPI-anchor biosynthesis</keyword>
<dbReference type="PANTHER" id="PTHR23071">
    <property type="entry name" value="PHOSPHATIDYLINOSITOL GLYCAN"/>
    <property type="match status" value="1"/>
</dbReference>
<feature type="transmembrane region" description="Helical" evidence="12">
    <location>
        <begin position="781"/>
        <end position="798"/>
    </location>
</feature>
<dbReference type="InterPro" id="IPR017850">
    <property type="entry name" value="Alkaline_phosphatase_core_sf"/>
</dbReference>
<dbReference type="GO" id="GO:0005789">
    <property type="term" value="C:endoplasmic reticulum membrane"/>
    <property type="evidence" value="ECO:0007669"/>
    <property type="project" value="UniProtKB-SubCell"/>
</dbReference>
<feature type="transmembrane region" description="Helical" evidence="12">
    <location>
        <begin position="602"/>
        <end position="623"/>
    </location>
</feature>
<feature type="transmembrane region" description="Helical" evidence="12">
    <location>
        <begin position="810"/>
        <end position="827"/>
    </location>
</feature>